<dbReference type="NCBIfam" id="NF041013">
    <property type="entry name" value="T4P_ComGE"/>
    <property type="match status" value="1"/>
</dbReference>
<evidence type="ECO:0000313" key="3">
    <source>
        <dbReference type="Proteomes" id="UP000070467"/>
    </source>
</evidence>
<dbReference type="RefSeq" id="WP_066128825.1">
    <property type="nucleotide sequence ID" value="NZ_KQ959858.1"/>
</dbReference>
<dbReference type="EMBL" id="LSDB01000005">
    <property type="protein sequence ID" value="KXB58821.1"/>
    <property type="molecule type" value="Genomic_DNA"/>
</dbReference>
<evidence type="ECO:0000313" key="2">
    <source>
        <dbReference type="EMBL" id="KXB58821.1"/>
    </source>
</evidence>
<keyword evidence="1" id="KW-0812">Transmembrane</keyword>
<keyword evidence="3" id="KW-1185">Reference proteome</keyword>
<accession>A0ABR5TPT4</accession>
<evidence type="ECO:0000256" key="1">
    <source>
        <dbReference type="SAM" id="Phobius"/>
    </source>
</evidence>
<keyword evidence="1" id="KW-0472">Membrane</keyword>
<proteinExistence type="predicted"/>
<reference evidence="2 3" key="1">
    <citation type="submission" date="2016-01" db="EMBL/GenBank/DDBJ databases">
        <authorList>
            <person name="Mitreva M."/>
            <person name="Pepin K.H."/>
            <person name="Mihindukulasuriya K.A."/>
            <person name="Fulton R."/>
            <person name="Fronick C."/>
            <person name="O'Laughlin M."/>
            <person name="Miner T."/>
            <person name="Herter B."/>
            <person name="Rosa B.A."/>
            <person name="Cordes M."/>
            <person name="Tomlinson C."/>
            <person name="Wollam A."/>
            <person name="Palsikar V.B."/>
            <person name="Mardis E.R."/>
            <person name="Wilson R.K."/>
        </authorList>
    </citation>
    <scope>NUCLEOTIDE SEQUENCE [LARGE SCALE GENOMIC DNA]</scope>
    <source>
        <strain evidence="2 3">KA00071</strain>
    </source>
</reference>
<name>A0ABR5TPT4_9BACL</name>
<dbReference type="Proteomes" id="UP000070467">
    <property type="component" value="Unassembled WGS sequence"/>
</dbReference>
<dbReference type="InterPro" id="IPR053468">
    <property type="entry name" value="ComGE-like"/>
</dbReference>
<comment type="caution">
    <text evidence="2">The sequence shown here is derived from an EMBL/GenBank/DDBJ whole genome shotgun (WGS) entry which is preliminary data.</text>
</comment>
<gene>
    <name evidence="2" type="ORF">HMPREF1871_00213</name>
</gene>
<organism evidence="2 3">
    <name type="scientific">Gemelliphila asaccharolytica</name>
    <dbReference type="NCBI Taxonomy" id="502393"/>
    <lineage>
        <taxon>Bacteria</taxon>
        <taxon>Bacillati</taxon>
        <taxon>Bacillota</taxon>
        <taxon>Bacilli</taxon>
        <taxon>Bacillales</taxon>
        <taxon>Gemellaceae</taxon>
        <taxon>Gemelliphila</taxon>
    </lineage>
</organism>
<keyword evidence="1" id="KW-1133">Transmembrane helix</keyword>
<protein>
    <submittedName>
        <fullName evidence="2">Prepilin-type cleavage/methylation protein</fullName>
    </submittedName>
</protein>
<feature type="transmembrane region" description="Helical" evidence="1">
    <location>
        <begin position="6"/>
        <end position="31"/>
    </location>
</feature>
<sequence length="92" mass="10984">MRKNKGFILIEILAGMFISSIILIYLIPMLVNENKIMKQNEKKIEMKEILYEELMLYENENIEEKRDNYEVMITEDKASIRDTKTGETLTYE</sequence>